<dbReference type="Proteomes" id="UP000193247">
    <property type="component" value="Unassembled WGS sequence"/>
</dbReference>
<organism evidence="1 2">
    <name type="scientific">Mycobacterium decipiens</name>
    <dbReference type="NCBI Taxonomy" id="1430326"/>
    <lineage>
        <taxon>Bacteria</taxon>
        <taxon>Bacillati</taxon>
        <taxon>Actinomycetota</taxon>
        <taxon>Actinomycetes</taxon>
        <taxon>Mycobacteriales</taxon>
        <taxon>Mycobacteriaceae</taxon>
        <taxon>Mycobacterium</taxon>
    </lineage>
</organism>
<accession>A0A1X2M0W9</accession>
<dbReference type="STRING" id="1430326.B8W66_02535"/>
<dbReference type="AlphaFoldDB" id="A0A1X2M0W9"/>
<comment type="caution">
    <text evidence="1">The sequence shown here is derived from an EMBL/GenBank/DDBJ whole genome shotgun (WGS) entry which is preliminary data.</text>
</comment>
<gene>
    <name evidence="1" type="ORF">B8W66_02535</name>
</gene>
<dbReference type="EMBL" id="NCXP01000001">
    <property type="protein sequence ID" value="OSC43264.1"/>
    <property type="molecule type" value="Genomic_DNA"/>
</dbReference>
<sequence length="262" mass="30412">MTLLGLLVAERAASRPFQAKDRTSMTNEMIVISLTVAPEDDAEFTRFYHHRYLPRLLARFPEIVSARRYVEHNVEGTLRYYTKQQLTFYELAPDVDGARCVAEFATRAADDAEKIEWAAWAEDRLRGLESACLYRKRYEHRRTPRHGTFFDGPFFMVSVETKPESRERFDRWYEQTYLPRNVADVPLWSGCRRYESVGRSPGRQLTLYGAADTASLAGALEQMRAPYRLAENASWNDWDEGVDPAILNEDATSFRPVFRYPD</sequence>
<protein>
    <recommendedName>
        <fullName evidence="3">EthD domain-containing protein</fullName>
    </recommendedName>
</protein>
<keyword evidence="2" id="KW-1185">Reference proteome</keyword>
<reference evidence="1 2" key="1">
    <citation type="submission" date="2017-04" db="EMBL/GenBank/DDBJ databases">
        <title>The new phylogeny of genus Mycobacterium.</title>
        <authorList>
            <person name="Tortoli E."/>
            <person name="Trovato A."/>
            <person name="Cirillo D.M."/>
        </authorList>
    </citation>
    <scope>NUCLEOTIDE SEQUENCE [LARGE SCALE GENOMIC DNA]</scope>
    <source>
        <strain evidence="1 2">TBL 1200985</strain>
    </source>
</reference>
<evidence type="ECO:0008006" key="3">
    <source>
        <dbReference type="Google" id="ProtNLM"/>
    </source>
</evidence>
<evidence type="ECO:0000313" key="1">
    <source>
        <dbReference type="EMBL" id="OSC43264.1"/>
    </source>
</evidence>
<name>A0A1X2M0W9_9MYCO</name>
<proteinExistence type="predicted"/>
<evidence type="ECO:0000313" key="2">
    <source>
        <dbReference type="Proteomes" id="UP000193247"/>
    </source>
</evidence>